<keyword evidence="2" id="KW-1185">Reference proteome</keyword>
<accession>B9SVP1</accession>
<dbReference type="InParanoid" id="B9SVP1"/>
<dbReference type="AlphaFoldDB" id="B9SVP1"/>
<name>B9SVP1_RICCO</name>
<proteinExistence type="predicted"/>
<dbReference type="Proteomes" id="UP000008311">
    <property type="component" value="Unassembled WGS sequence"/>
</dbReference>
<reference evidence="2" key="1">
    <citation type="journal article" date="2010" name="Nat. Biotechnol.">
        <title>Draft genome sequence of the oilseed species Ricinus communis.</title>
        <authorList>
            <person name="Chan A.P."/>
            <person name="Crabtree J."/>
            <person name="Zhao Q."/>
            <person name="Lorenzi H."/>
            <person name="Orvis J."/>
            <person name="Puiu D."/>
            <person name="Melake-Berhan A."/>
            <person name="Jones K.M."/>
            <person name="Redman J."/>
            <person name="Chen G."/>
            <person name="Cahoon E.B."/>
            <person name="Gedil M."/>
            <person name="Stanke M."/>
            <person name="Haas B.J."/>
            <person name="Wortman J.R."/>
            <person name="Fraser-Liggett C.M."/>
            <person name="Ravel J."/>
            <person name="Rabinowicz P.D."/>
        </authorList>
    </citation>
    <scope>NUCLEOTIDE SEQUENCE [LARGE SCALE GENOMIC DNA]</scope>
    <source>
        <strain evidence="2">cv. Hale</strain>
    </source>
</reference>
<organism evidence="1 2">
    <name type="scientific">Ricinus communis</name>
    <name type="common">Castor bean</name>
    <dbReference type="NCBI Taxonomy" id="3988"/>
    <lineage>
        <taxon>Eukaryota</taxon>
        <taxon>Viridiplantae</taxon>
        <taxon>Streptophyta</taxon>
        <taxon>Embryophyta</taxon>
        <taxon>Tracheophyta</taxon>
        <taxon>Spermatophyta</taxon>
        <taxon>Magnoliopsida</taxon>
        <taxon>eudicotyledons</taxon>
        <taxon>Gunneridae</taxon>
        <taxon>Pentapetalae</taxon>
        <taxon>rosids</taxon>
        <taxon>fabids</taxon>
        <taxon>Malpighiales</taxon>
        <taxon>Euphorbiaceae</taxon>
        <taxon>Acalyphoideae</taxon>
        <taxon>Acalypheae</taxon>
        <taxon>Ricinus</taxon>
    </lineage>
</organism>
<evidence type="ECO:0000313" key="1">
    <source>
        <dbReference type="EMBL" id="EEF32322.1"/>
    </source>
</evidence>
<protein>
    <submittedName>
        <fullName evidence="1">Uncharacterized protein</fullName>
    </submittedName>
</protein>
<dbReference type="EMBL" id="EQ974171">
    <property type="protein sequence ID" value="EEF32322.1"/>
    <property type="molecule type" value="Genomic_DNA"/>
</dbReference>
<evidence type="ECO:0000313" key="2">
    <source>
        <dbReference type="Proteomes" id="UP000008311"/>
    </source>
</evidence>
<gene>
    <name evidence="1" type="ORF">RCOM_1066310</name>
</gene>
<sequence>MGEGRKVGWLAAAGYGRKWEGVREKEGEGDEEREKEERKNFCYVFFIIKDGKRQMSYLSKKLLQ</sequence>